<feature type="transmembrane region" description="Helical" evidence="3">
    <location>
        <begin position="12"/>
        <end position="33"/>
    </location>
</feature>
<accession>A0A084GWH6</accession>
<dbReference type="PIRSF" id="PIRSF021292">
    <property type="entry name" value="Competence_ComGD"/>
    <property type="match status" value="1"/>
</dbReference>
<dbReference type="SUPFAM" id="SSF54523">
    <property type="entry name" value="Pili subunits"/>
    <property type="match status" value="1"/>
</dbReference>
<keyword evidence="3" id="KW-1133">Transmembrane helix</keyword>
<proteinExistence type="predicted"/>
<dbReference type="GO" id="GO:0009986">
    <property type="term" value="C:cell surface"/>
    <property type="evidence" value="ECO:0007669"/>
    <property type="project" value="UniProtKB-SubCell"/>
</dbReference>
<name>A0A084GWH6_METID</name>
<gene>
    <name evidence="4" type="ORF">GS18_0211220</name>
</gene>
<evidence type="ECO:0000256" key="1">
    <source>
        <dbReference type="ARBA" id="ARBA00004241"/>
    </source>
</evidence>
<evidence type="ECO:0000256" key="2">
    <source>
        <dbReference type="ARBA" id="ARBA00023287"/>
    </source>
</evidence>
<dbReference type="Pfam" id="PF07963">
    <property type="entry name" value="N_methyl"/>
    <property type="match status" value="1"/>
</dbReference>
<evidence type="ECO:0000313" key="4">
    <source>
        <dbReference type="EMBL" id="KEZ51688.1"/>
    </source>
</evidence>
<keyword evidence="2" id="KW-0178">Competence</keyword>
<comment type="subcellular location">
    <subcellularLocation>
        <location evidence="1">Cell surface</location>
    </subcellularLocation>
</comment>
<evidence type="ECO:0008006" key="6">
    <source>
        <dbReference type="Google" id="ProtNLM"/>
    </source>
</evidence>
<sequence length="149" mass="16992">MRRLQPNKGFTLMETVIVISIVTVMTGTAVFILQPFQSQKPAQLFFKTLEQDLLYAQQYAISNKKTIVLLFDPANHRYIGTEGGISPKRLYTVSYDSDILLTPSTMEARVQFTPDGGLSDSGTIVMQYRKKRYNMIFYMGMGRMGVEER</sequence>
<keyword evidence="3" id="KW-0812">Transmembrane</keyword>
<evidence type="ECO:0000256" key="3">
    <source>
        <dbReference type="SAM" id="Phobius"/>
    </source>
</evidence>
<dbReference type="NCBIfam" id="NF040982">
    <property type="entry name" value="ComGD"/>
    <property type="match status" value="1"/>
</dbReference>
<dbReference type="EMBL" id="JNVC02000005">
    <property type="protein sequence ID" value="KEZ51688.1"/>
    <property type="molecule type" value="Genomic_DNA"/>
</dbReference>
<dbReference type="NCBIfam" id="TIGR02532">
    <property type="entry name" value="IV_pilin_GFxxxE"/>
    <property type="match status" value="1"/>
</dbReference>
<organism evidence="4 5">
    <name type="scientific">Metabacillus indicus</name>
    <name type="common">Bacillus indicus</name>
    <dbReference type="NCBI Taxonomy" id="246786"/>
    <lineage>
        <taxon>Bacteria</taxon>
        <taxon>Bacillati</taxon>
        <taxon>Bacillota</taxon>
        <taxon>Bacilli</taxon>
        <taxon>Bacillales</taxon>
        <taxon>Bacillaceae</taxon>
        <taxon>Metabacillus</taxon>
    </lineage>
</organism>
<dbReference type="InterPro" id="IPR045584">
    <property type="entry name" value="Pilin-like"/>
</dbReference>
<dbReference type="RefSeq" id="WP_035207131.1">
    <property type="nucleotide sequence ID" value="NZ_JNVC02000005.1"/>
</dbReference>
<keyword evidence="5" id="KW-1185">Reference proteome</keyword>
<evidence type="ECO:0000313" key="5">
    <source>
        <dbReference type="Proteomes" id="UP000028549"/>
    </source>
</evidence>
<dbReference type="AlphaFoldDB" id="A0A084GWH6"/>
<keyword evidence="3" id="KW-0472">Membrane</keyword>
<dbReference type="GO" id="GO:0030420">
    <property type="term" value="P:establishment of competence for transformation"/>
    <property type="evidence" value="ECO:0007669"/>
    <property type="project" value="UniProtKB-KW"/>
</dbReference>
<comment type="caution">
    <text evidence="4">The sequence shown here is derived from an EMBL/GenBank/DDBJ whole genome shotgun (WGS) entry which is preliminary data.</text>
</comment>
<dbReference type="OrthoDB" id="1653576at2"/>
<dbReference type="InterPro" id="IPR016785">
    <property type="entry name" value="ComGD"/>
</dbReference>
<dbReference type="Proteomes" id="UP000028549">
    <property type="component" value="Unassembled WGS sequence"/>
</dbReference>
<protein>
    <recommendedName>
        <fullName evidence="6">Competence protein ComG</fullName>
    </recommendedName>
</protein>
<dbReference type="InterPro" id="IPR012902">
    <property type="entry name" value="N_methyl_site"/>
</dbReference>
<reference evidence="4 5" key="1">
    <citation type="journal article" date="2005" name="Int. J. Syst. Evol. Microbiol.">
        <title>Bacillus cibi sp. nov., isolated from jeotgal, a traditional Korean fermented seafood.</title>
        <authorList>
            <person name="Yoon J.H."/>
            <person name="Lee C.H."/>
            <person name="Oh T.K."/>
        </authorList>
    </citation>
    <scope>NUCLEOTIDE SEQUENCE [LARGE SCALE GENOMIC DNA]</scope>
    <source>
        <strain evidence="4 5">DSM 16189</strain>
    </source>
</reference>
<dbReference type="STRING" id="246786.GS18_0211220"/>